<dbReference type="Ensembl" id="ENSAOWT00000021587.1">
    <property type="protein sequence ID" value="ENSAOWP00000019041.1"/>
    <property type="gene ID" value="ENSAOWG00000012945.1"/>
</dbReference>
<evidence type="ECO:0000256" key="1">
    <source>
        <dbReference type="ARBA" id="ARBA00023054"/>
    </source>
</evidence>
<dbReference type="Pfam" id="PF15739">
    <property type="entry name" value="TSNAXIP1_N"/>
    <property type="match status" value="1"/>
</dbReference>
<evidence type="ECO:0000313" key="5">
    <source>
        <dbReference type="Proteomes" id="UP000694424"/>
    </source>
</evidence>
<keyword evidence="5" id="KW-1185">Reference proteome</keyword>
<dbReference type="AlphaFoldDB" id="A0A8B9PZJ1"/>
<keyword evidence="1 2" id="KW-0175">Coiled coil</keyword>
<dbReference type="Proteomes" id="UP000694424">
    <property type="component" value="Unplaced"/>
</dbReference>
<evidence type="ECO:0000313" key="4">
    <source>
        <dbReference type="Ensembl" id="ENSAOWP00000019041.1"/>
    </source>
</evidence>
<organism evidence="4 5">
    <name type="scientific">Apteryx owenii</name>
    <name type="common">Little spotted kiwi</name>
    <dbReference type="NCBI Taxonomy" id="8824"/>
    <lineage>
        <taxon>Eukaryota</taxon>
        <taxon>Metazoa</taxon>
        <taxon>Chordata</taxon>
        <taxon>Craniata</taxon>
        <taxon>Vertebrata</taxon>
        <taxon>Euteleostomi</taxon>
        <taxon>Archelosauria</taxon>
        <taxon>Archosauria</taxon>
        <taxon>Dinosauria</taxon>
        <taxon>Saurischia</taxon>
        <taxon>Theropoda</taxon>
        <taxon>Coelurosauria</taxon>
        <taxon>Aves</taxon>
        <taxon>Palaeognathae</taxon>
        <taxon>Apterygiformes</taxon>
        <taxon>Apterygidae</taxon>
        <taxon>Apteryx</taxon>
    </lineage>
</organism>
<reference evidence="4" key="2">
    <citation type="submission" date="2025-09" db="UniProtKB">
        <authorList>
            <consortium name="Ensembl"/>
        </authorList>
    </citation>
    <scope>IDENTIFICATION</scope>
</reference>
<protein>
    <recommendedName>
        <fullName evidence="3">Translin-associated factor X-interacting protein 1 N-terminal domain-containing protein</fullName>
    </recommendedName>
</protein>
<proteinExistence type="predicted"/>
<sequence length="187" mass="21913">MSVSPGGDKRSVLPPIVFEKDKRFLESVQRYILTEIEKVGCTEQGPPEQYYIIYRNAFDKIIEYVTAYKNILISIKQEYETFIATIKNVISNNAFSSPTGLSIEESLNLDALSKHLAQLDRKMLELKKEREIKYIPWKKKMELEQELLCLLALRDTAEAEREKLKLRYKCISAIYSHFYFRYVPNVT</sequence>
<evidence type="ECO:0000259" key="3">
    <source>
        <dbReference type="Pfam" id="PF15739"/>
    </source>
</evidence>
<reference evidence="4" key="1">
    <citation type="submission" date="2025-08" db="UniProtKB">
        <authorList>
            <consortium name="Ensembl"/>
        </authorList>
    </citation>
    <scope>IDENTIFICATION</scope>
</reference>
<name>A0A8B9PZJ1_APTOW</name>
<accession>A0A8B9PZJ1</accession>
<dbReference type="InterPro" id="IPR032755">
    <property type="entry name" value="TSNAXIP1_N"/>
</dbReference>
<evidence type="ECO:0000256" key="2">
    <source>
        <dbReference type="SAM" id="Coils"/>
    </source>
</evidence>
<feature type="domain" description="Translin-associated factor X-interacting protein 1 N-terminal" evidence="3">
    <location>
        <begin position="29"/>
        <end position="130"/>
    </location>
</feature>
<feature type="coiled-coil region" evidence="2">
    <location>
        <begin position="109"/>
        <end position="160"/>
    </location>
</feature>